<dbReference type="Pfam" id="PF02518">
    <property type="entry name" value="HATPase_c"/>
    <property type="match status" value="1"/>
</dbReference>
<sequence>MKDDILHRLTERVKELTALHRTSRLLQNYERPTGELMNQIAALLPGAWQYPDVAAARIRFRGNEFLTKGFHESAWTQRADFATPSGEGGSITIAYLEARPVADEGPFLAEERDLIESLAEMLRSHLEHLLADEALRETRDALEAQVLARTADLRRLASRLTLAEEKERRRIASDLHDHIGQALAFIKMRMREFQGNAVFSGFEEALDEILRLLDQTIRYTRALTGEISPPVLYELGLGPALDWLADYFTTKGHFRVRLRTRGQARELPEEMAIMLFKSARELLNNSLKHSGEREASLDLTWEADALTLCVGDRGCGFDPALSAAAGGDGFGLFSIRERFSDLGGGVTIASAPGAGCRVTLNVPLRRRERP</sequence>
<dbReference type="PANTHER" id="PTHR24421:SF58">
    <property type="entry name" value="SIGNAL TRANSDUCTION HISTIDINE-PROTEIN KINASE_PHOSPHATASE UHPB"/>
    <property type="match status" value="1"/>
</dbReference>
<feature type="domain" description="Histidine kinase" evidence="16">
    <location>
        <begin position="275"/>
        <end position="366"/>
    </location>
</feature>
<dbReference type="InterPro" id="IPR003594">
    <property type="entry name" value="HATPase_dom"/>
</dbReference>
<dbReference type="GO" id="GO:0000155">
    <property type="term" value="F:phosphorelay sensor kinase activity"/>
    <property type="evidence" value="ECO:0007669"/>
    <property type="project" value="InterPro"/>
</dbReference>
<dbReference type="PRINTS" id="PR00344">
    <property type="entry name" value="BCTRLSENSOR"/>
</dbReference>
<evidence type="ECO:0000313" key="17">
    <source>
        <dbReference type="EMBL" id="MBU2689326.1"/>
    </source>
</evidence>
<evidence type="ECO:0000256" key="3">
    <source>
        <dbReference type="ARBA" id="ARBA00004496"/>
    </source>
</evidence>
<dbReference type="Gene3D" id="1.20.5.1930">
    <property type="match status" value="1"/>
</dbReference>
<gene>
    <name evidence="17" type="ORF">KJ970_00230</name>
</gene>
<name>A0A948RSR4_UNCEI</name>
<dbReference type="EC" id="2.7.13.3" evidence="4"/>
<keyword evidence="8" id="KW-0808">Transferase</keyword>
<evidence type="ECO:0000256" key="2">
    <source>
        <dbReference type="ARBA" id="ARBA00001966"/>
    </source>
</evidence>
<dbReference type="GO" id="GO:0005737">
    <property type="term" value="C:cytoplasm"/>
    <property type="evidence" value="ECO:0007669"/>
    <property type="project" value="UniProtKB-SubCell"/>
</dbReference>
<dbReference type="GO" id="GO:0046872">
    <property type="term" value="F:metal ion binding"/>
    <property type="evidence" value="ECO:0007669"/>
    <property type="project" value="UniProtKB-KW"/>
</dbReference>
<keyword evidence="11" id="KW-0408">Iron</keyword>
<evidence type="ECO:0000256" key="10">
    <source>
        <dbReference type="ARBA" id="ARBA00022777"/>
    </source>
</evidence>
<dbReference type="Proteomes" id="UP000777784">
    <property type="component" value="Unassembled WGS sequence"/>
</dbReference>
<comment type="caution">
    <text evidence="17">The sequence shown here is derived from an EMBL/GenBank/DDBJ whole genome shotgun (WGS) entry which is preliminary data.</text>
</comment>
<dbReference type="InterPro" id="IPR004358">
    <property type="entry name" value="Sig_transdc_His_kin-like_C"/>
</dbReference>
<keyword evidence="9" id="KW-0479">Metal-binding</keyword>
<dbReference type="GO" id="GO:0051539">
    <property type="term" value="F:4 iron, 4 sulfur cluster binding"/>
    <property type="evidence" value="ECO:0007669"/>
    <property type="project" value="UniProtKB-KW"/>
</dbReference>
<dbReference type="EMBL" id="JAHJDP010000002">
    <property type="protein sequence ID" value="MBU2689326.1"/>
    <property type="molecule type" value="Genomic_DNA"/>
</dbReference>
<evidence type="ECO:0000256" key="7">
    <source>
        <dbReference type="ARBA" id="ARBA00022490"/>
    </source>
</evidence>
<dbReference type="GO" id="GO:0046983">
    <property type="term" value="F:protein dimerization activity"/>
    <property type="evidence" value="ECO:0007669"/>
    <property type="project" value="InterPro"/>
</dbReference>
<evidence type="ECO:0000256" key="12">
    <source>
        <dbReference type="ARBA" id="ARBA00023012"/>
    </source>
</evidence>
<comment type="catalytic activity">
    <reaction evidence="1">
        <text>ATP + protein L-histidine = ADP + protein N-phospho-L-histidine.</text>
        <dbReference type="EC" id="2.7.13.3"/>
    </reaction>
</comment>
<keyword evidence="13" id="KW-0411">Iron-sulfur</keyword>
<evidence type="ECO:0000256" key="13">
    <source>
        <dbReference type="ARBA" id="ARBA00023014"/>
    </source>
</evidence>
<dbReference type="GO" id="GO:0016020">
    <property type="term" value="C:membrane"/>
    <property type="evidence" value="ECO:0007669"/>
    <property type="project" value="InterPro"/>
</dbReference>
<evidence type="ECO:0000313" key="18">
    <source>
        <dbReference type="Proteomes" id="UP000777784"/>
    </source>
</evidence>
<dbReference type="InterPro" id="IPR011712">
    <property type="entry name" value="Sig_transdc_His_kin_sub3_dim/P"/>
</dbReference>
<dbReference type="PROSITE" id="PS50109">
    <property type="entry name" value="HIS_KIN"/>
    <property type="match status" value="1"/>
</dbReference>
<dbReference type="InterPro" id="IPR036890">
    <property type="entry name" value="HATPase_C_sf"/>
</dbReference>
<evidence type="ECO:0000256" key="1">
    <source>
        <dbReference type="ARBA" id="ARBA00000085"/>
    </source>
</evidence>
<dbReference type="SUPFAM" id="SSF55874">
    <property type="entry name" value="ATPase domain of HSP90 chaperone/DNA topoisomerase II/histidine kinase"/>
    <property type="match status" value="1"/>
</dbReference>
<evidence type="ECO:0000256" key="15">
    <source>
        <dbReference type="ARBA" id="ARBA00030800"/>
    </source>
</evidence>
<dbReference type="PANTHER" id="PTHR24421">
    <property type="entry name" value="NITRATE/NITRITE SENSOR PROTEIN NARX-RELATED"/>
    <property type="match status" value="1"/>
</dbReference>
<evidence type="ECO:0000256" key="8">
    <source>
        <dbReference type="ARBA" id="ARBA00022679"/>
    </source>
</evidence>
<evidence type="ECO:0000259" key="16">
    <source>
        <dbReference type="PROSITE" id="PS50109"/>
    </source>
</evidence>
<reference evidence="17" key="1">
    <citation type="submission" date="2021-05" db="EMBL/GenBank/DDBJ databases">
        <title>Energy efficiency and biological interactions define the core microbiome of deep oligotrophic groundwater.</title>
        <authorList>
            <person name="Mehrshad M."/>
            <person name="Lopez-Fernandez M."/>
            <person name="Bell E."/>
            <person name="Bernier-Latmani R."/>
            <person name="Bertilsson S."/>
            <person name="Dopson M."/>
        </authorList>
    </citation>
    <scope>NUCLEOTIDE SEQUENCE</scope>
    <source>
        <strain evidence="17">Modern_marine.mb.64</strain>
    </source>
</reference>
<evidence type="ECO:0000256" key="11">
    <source>
        <dbReference type="ARBA" id="ARBA00023004"/>
    </source>
</evidence>
<evidence type="ECO:0000256" key="14">
    <source>
        <dbReference type="ARBA" id="ARBA00024827"/>
    </source>
</evidence>
<proteinExistence type="predicted"/>
<dbReference type="Pfam" id="PF07730">
    <property type="entry name" value="HisKA_3"/>
    <property type="match status" value="1"/>
</dbReference>
<dbReference type="InterPro" id="IPR050482">
    <property type="entry name" value="Sensor_HK_TwoCompSys"/>
</dbReference>
<keyword evidence="7" id="KW-0963">Cytoplasm</keyword>
<comment type="function">
    <text evidence="14">Member of the two-component regulatory system NreB/NreC involved in the control of dissimilatory nitrate/nitrite reduction in response to oxygen. NreB functions as a direct oxygen sensor histidine kinase which is autophosphorylated, in the absence of oxygen, probably at the conserved histidine residue, and transfers its phosphate group probably to a conserved aspartate residue of NreC. NreB/NreC activates the expression of the nitrate (narGHJI) and nitrite (nir) reductase operons, as well as the putative nitrate transporter gene narT.</text>
</comment>
<dbReference type="SMART" id="SM00387">
    <property type="entry name" value="HATPase_c"/>
    <property type="match status" value="1"/>
</dbReference>
<comment type="cofactor">
    <cofactor evidence="2">
        <name>[4Fe-4S] cluster</name>
        <dbReference type="ChEBI" id="CHEBI:49883"/>
    </cofactor>
</comment>
<organism evidence="17 18">
    <name type="scientific">Eiseniibacteriota bacterium</name>
    <dbReference type="NCBI Taxonomy" id="2212470"/>
    <lineage>
        <taxon>Bacteria</taxon>
        <taxon>Candidatus Eiseniibacteriota</taxon>
    </lineage>
</organism>
<comment type="subcellular location">
    <subcellularLocation>
        <location evidence="3">Cytoplasm</location>
    </subcellularLocation>
</comment>
<keyword evidence="6" id="KW-0004">4Fe-4S</keyword>
<keyword evidence="10 17" id="KW-0418">Kinase</keyword>
<dbReference type="Gene3D" id="3.30.565.10">
    <property type="entry name" value="Histidine kinase-like ATPase, C-terminal domain"/>
    <property type="match status" value="1"/>
</dbReference>
<evidence type="ECO:0000256" key="5">
    <source>
        <dbReference type="ARBA" id="ARBA00017322"/>
    </source>
</evidence>
<evidence type="ECO:0000256" key="4">
    <source>
        <dbReference type="ARBA" id="ARBA00012438"/>
    </source>
</evidence>
<dbReference type="CDD" id="cd16917">
    <property type="entry name" value="HATPase_UhpB-NarQ-NarX-like"/>
    <property type="match status" value="1"/>
</dbReference>
<accession>A0A948RSR4</accession>
<dbReference type="InterPro" id="IPR005467">
    <property type="entry name" value="His_kinase_dom"/>
</dbReference>
<protein>
    <recommendedName>
        <fullName evidence="5">Oxygen sensor histidine kinase NreB</fullName>
        <ecNumber evidence="4">2.7.13.3</ecNumber>
    </recommendedName>
    <alternativeName>
        <fullName evidence="15">Nitrogen regulation protein B</fullName>
    </alternativeName>
</protein>
<dbReference type="AlphaFoldDB" id="A0A948RSR4"/>
<keyword evidence="12" id="KW-0902">Two-component regulatory system</keyword>
<evidence type="ECO:0000256" key="9">
    <source>
        <dbReference type="ARBA" id="ARBA00022723"/>
    </source>
</evidence>
<evidence type="ECO:0000256" key="6">
    <source>
        <dbReference type="ARBA" id="ARBA00022485"/>
    </source>
</evidence>